<dbReference type="EMBL" id="KN822976">
    <property type="protein sequence ID" value="KIO30045.1"/>
    <property type="molecule type" value="Genomic_DNA"/>
</dbReference>
<evidence type="ECO:0000313" key="1">
    <source>
        <dbReference type="EMBL" id="KIO30045.1"/>
    </source>
</evidence>
<dbReference type="HOGENOM" id="CLU_2783042_0_0_1"/>
<sequence>MHSIRLTSDGQCKLELDMANMRAVEEMLLWFHDATKSCDEEMPPVRLELNDDNYYSDIEDLRPRLRKPL</sequence>
<accession>A0A0C3QFA2</accession>
<evidence type="ECO:0000313" key="2">
    <source>
        <dbReference type="Proteomes" id="UP000054248"/>
    </source>
</evidence>
<proteinExistence type="predicted"/>
<reference evidence="2" key="2">
    <citation type="submission" date="2015-01" db="EMBL/GenBank/DDBJ databases">
        <title>Evolutionary Origins and Diversification of the Mycorrhizal Mutualists.</title>
        <authorList>
            <consortium name="DOE Joint Genome Institute"/>
            <consortium name="Mycorrhizal Genomics Consortium"/>
            <person name="Kohler A."/>
            <person name="Kuo A."/>
            <person name="Nagy L.G."/>
            <person name="Floudas D."/>
            <person name="Copeland A."/>
            <person name="Barry K.W."/>
            <person name="Cichocki N."/>
            <person name="Veneault-Fourrey C."/>
            <person name="LaButti K."/>
            <person name="Lindquist E.A."/>
            <person name="Lipzen A."/>
            <person name="Lundell T."/>
            <person name="Morin E."/>
            <person name="Murat C."/>
            <person name="Riley R."/>
            <person name="Ohm R."/>
            <person name="Sun H."/>
            <person name="Tunlid A."/>
            <person name="Henrissat B."/>
            <person name="Grigoriev I.V."/>
            <person name="Hibbett D.S."/>
            <person name="Martin F."/>
        </authorList>
    </citation>
    <scope>NUCLEOTIDE SEQUENCE [LARGE SCALE GENOMIC DNA]</scope>
    <source>
        <strain evidence="2">MUT 4182</strain>
    </source>
</reference>
<name>A0A0C3QFA2_9AGAM</name>
<protein>
    <submittedName>
        <fullName evidence="1">Uncharacterized protein</fullName>
    </submittedName>
</protein>
<feature type="non-terminal residue" evidence="1">
    <location>
        <position position="69"/>
    </location>
</feature>
<reference evidence="1 2" key="1">
    <citation type="submission" date="2014-04" db="EMBL/GenBank/DDBJ databases">
        <authorList>
            <consortium name="DOE Joint Genome Institute"/>
            <person name="Kuo A."/>
            <person name="Girlanda M."/>
            <person name="Perotto S."/>
            <person name="Kohler A."/>
            <person name="Nagy L.G."/>
            <person name="Floudas D."/>
            <person name="Copeland A."/>
            <person name="Barry K.W."/>
            <person name="Cichocki N."/>
            <person name="Veneault-Fourrey C."/>
            <person name="LaButti K."/>
            <person name="Lindquist E.A."/>
            <person name="Lipzen A."/>
            <person name="Lundell T."/>
            <person name="Morin E."/>
            <person name="Murat C."/>
            <person name="Sun H."/>
            <person name="Tunlid A."/>
            <person name="Henrissat B."/>
            <person name="Grigoriev I.V."/>
            <person name="Hibbett D.S."/>
            <person name="Martin F."/>
            <person name="Nordberg H.P."/>
            <person name="Cantor M.N."/>
            <person name="Hua S.X."/>
        </authorList>
    </citation>
    <scope>NUCLEOTIDE SEQUENCE [LARGE SCALE GENOMIC DNA]</scope>
    <source>
        <strain evidence="1 2">MUT 4182</strain>
    </source>
</reference>
<dbReference type="AlphaFoldDB" id="A0A0C3QFA2"/>
<organism evidence="1 2">
    <name type="scientific">Tulasnella calospora MUT 4182</name>
    <dbReference type="NCBI Taxonomy" id="1051891"/>
    <lineage>
        <taxon>Eukaryota</taxon>
        <taxon>Fungi</taxon>
        <taxon>Dikarya</taxon>
        <taxon>Basidiomycota</taxon>
        <taxon>Agaricomycotina</taxon>
        <taxon>Agaricomycetes</taxon>
        <taxon>Cantharellales</taxon>
        <taxon>Tulasnellaceae</taxon>
        <taxon>Tulasnella</taxon>
    </lineage>
</organism>
<dbReference type="OrthoDB" id="3288953at2759"/>
<gene>
    <name evidence="1" type="ORF">M407DRAFT_242388</name>
</gene>
<dbReference type="Proteomes" id="UP000054248">
    <property type="component" value="Unassembled WGS sequence"/>
</dbReference>
<keyword evidence="2" id="KW-1185">Reference proteome</keyword>